<dbReference type="AlphaFoldDB" id="A0A1D9LC79"/>
<dbReference type="Proteomes" id="UP000178776">
    <property type="component" value="Chromosome"/>
</dbReference>
<name>A0A1D9LC79_9NEIS</name>
<sequence>MDLSSPSLADLADVAQPLKILDPLTLRPNGLVLDIVGRESARVRHHDRQIEAELFQRAAAAFKEGRENLPLTDAEKDDLEARRAAAVVVGLAGLTDNGQPVAYSPEVVLQLMRRHAWIQRQVQRAHLDDESFFGSKPGDSSTGQSTTSDSTDQAPTA</sequence>
<dbReference type="KEGG" id="cvc:BKX93_01755"/>
<proteinExistence type="predicted"/>
<reference evidence="2 3" key="1">
    <citation type="submission" date="2016-10" db="EMBL/GenBank/DDBJ databases">
        <title>Chromobacterium muskegensis sp. nov., an insecticidal bacterium isolated from Sphagnum bogs.</title>
        <authorList>
            <person name="Sparks M.E."/>
            <person name="Blackburn M.B."/>
            <person name="Gundersen-Rindal D.E."/>
            <person name="Mitchell A."/>
            <person name="Farrar R."/>
            <person name="Kuhar D."/>
        </authorList>
    </citation>
    <scope>NUCLEOTIDE SEQUENCE [LARGE SCALE GENOMIC DNA]</scope>
    <source>
        <strain evidence="2 3">21-1</strain>
    </source>
</reference>
<dbReference type="RefSeq" id="WP_070978391.1">
    <property type="nucleotide sequence ID" value="NZ_CP017707.1"/>
</dbReference>
<dbReference type="EMBL" id="CP017707">
    <property type="protein sequence ID" value="AOZ48845.1"/>
    <property type="molecule type" value="Genomic_DNA"/>
</dbReference>
<evidence type="ECO:0000313" key="2">
    <source>
        <dbReference type="EMBL" id="AOZ48845.1"/>
    </source>
</evidence>
<dbReference type="GeneID" id="68839945"/>
<protein>
    <submittedName>
        <fullName evidence="2">Uncharacterized protein</fullName>
    </submittedName>
</protein>
<feature type="compositionally biased region" description="Low complexity" evidence="1">
    <location>
        <begin position="137"/>
        <end position="157"/>
    </location>
</feature>
<accession>A0A1D9LC79</accession>
<feature type="region of interest" description="Disordered" evidence="1">
    <location>
        <begin position="129"/>
        <end position="157"/>
    </location>
</feature>
<dbReference type="STRING" id="1108595.BKX93_01755"/>
<evidence type="ECO:0000313" key="3">
    <source>
        <dbReference type="Proteomes" id="UP000178776"/>
    </source>
</evidence>
<evidence type="ECO:0000256" key="1">
    <source>
        <dbReference type="SAM" id="MobiDB-lite"/>
    </source>
</evidence>
<gene>
    <name evidence="2" type="ORF">BKX93_01755</name>
</gene>
<organism evidence="2 3">
    <name type="scientific">Chromobacterium vaccinii</name>
    <dbReference type="NCBI Taxonomy" id="1108595"/>
    <lineage>
        <taxon>Bacteria</taxon>
        <taxon>Pseudomonadati</taxon>
        <taxon>Pseudomonadota</taxon>
        <taxon>Betaproteobacteria</taxon>
        <taxon>Neisseriales</taxon>
        <taxon>Chromobacteriaceae</taxon>
        <taxon>Chromobacterium</taxon>
    </lineage>
</organism>